<comment type="catalytic activity">
    <reaction evidence="6">
        <text>cutin + H2O = cutin monomers.</text>
        <dbReference type="EC" id="3.1.1.74"/>
    </reaction>
</comment>
<protein>
    <recommendedName>
        <fullName evidence="2">cutinase</fullName>
        <ecNumber evidence="2">3.1.1.74</ecNumber>
    </recommendedName>
</protein>
<evidence type="ECO:0000256" key="6">
    <source>
        <dbReference type="ARBA" id="ARBA00034045"/>
    </source>
</evidence>
<feature type="active site" evidence="7">
    <location>
        <position position="228"/>
    </location>
</feature>
<dbReference type="GO" id="GO:0050525">
    <property type="term" value="F:cutinase activity"/>
    <property type="evidence" value="ECO:0007669"/>
    <property type="project" value="UniProtKB-EC"/>
</dbReference>
<dbReference type="RefSeq" id="XP_031024885.1">
    <property type="nucleotide sequence ID" value="XM_031169110.1"/>
</dbReference>
<organism evidence="9 10">
    <name type="scientific">Synchytrium microbalum</name>
    <dbReference type="NCBI Taxonomy" id="1806994"/>
    <lineage>
        <taxon>Eukaryota</taxon>
        <taxon>Fungi</taxon>
        <taxon>Fungi incertae sedis</taxon>
        <taxon>Chytridiomycota</taxon>
        <taxon>Chytridiomycota incertae sedis</taxon>
        <taxon>Chytridiomycetes</taxon>
        <taxon>Synchytriales</taxon>
        <taxon>Synchytriaceae</taxon>
        <taxon>Synchytrium</taxon>
    </lineage>
</organism>
<evidence type="ECO:0000256" key="3">
    <source>
        <dbReference type="ARBA" id="ARBA00022729"/>
    </source>
</evidence>
<dbReference type="Proteomes" id="UP000319731">
    <property type="component" value="Unassembled WGS sequence"/>
</dbReference>
<keyword evidence="5 8" id="KW-1015">Disulfide bond</keyword>
<dbReference type="PANTHER" id="PTHR48250">
    <property type="entry name" value="CUTINASE 2-RELATED"/>
    <property type="match status" value="1"/>
</dbReference>
<dbReference type="PRINTS" id="PR00129">
    <property type="entry name" value="CUTINASE"/>
</dbReference>
<comment type="caution">
    <text evidence="9">The sequence shown here is derived from an EMBL/GenBank/DDBJ whole genome shotgun (WGS) entry which is preliminary data.</text>
</comment>
<feature type="disulfide bond" evidence="8">
    <location>
        <begin position="224"/>
        <end position="231"/>
    </location>
</feature>
<gene>
    <name evidence="9" type="ORF">SmJEL517_g03182</name>
</gene>
<feature type="active site" description="Nucleophile" evidence="7">
    <location>
        <position position="178"/>
    </location>
</feature>
<evidence type="ECO:0000256" key="1">
    <source>
        <dbReference type="ARBA" id="ARBA00007534"/>
    </source>
</evidence>
<evidence type="ECO:0000256" key="8">
    <source>
        <dbReference type="PIRSR" id="PIRSR611150-2"/>
    </source>
</evidence>
<dbReference type="SUPFAM" id="SSF53474">
    <property type="entry name" value="alpha/beta-Hydrolases"/>
    <property type="match status" value="1"/>
</dbReference>
<dbReference type="GO" id="GO:0016052">
    <property type="term" value="P:carbohydrate catabolic process"/>
    <property type="evidence" value="ECO:0007669"/>
    <property type="project" value="TreeGrafter"/>
</dbReference>
<evidence type="ECO:0000256" key="4">
    <source>
        <dbReference type="ARBA" id="ARBA00022801"/>
    </source>
</evidence>
<reference evidence="9 10" key="1">
    <citation type="journal article" date="2019" name="Sci. Rep.">
        <title>Comparative genomics of chytrid fungi reveal insights into the obligate biotrophic and pathogenic lifestyle of Synchytrium endobioticum.</title>
        <authorList>
            <person name="van de Vossenberg B.T.L.H."/>
            <person name="Warris S."/>
            <person name="Nguyen H.D.T."/>
            <person name="van Gent-Pelzer M.P.E."/>
            <person name="Joly D.L."/>
            <person name="van de Geest H.C."/>
            <person name="Bonants P.J.M."/>
            <person name="Smith D.S."/>
            <person name="Levesque C.A."/>
            <person name="van der Lee T.A.J."/>
        </authorList>
    </citation>
    <scope>NUCLEOTIDE SEQUENCE [LARGE SCALE GENOMIC DNA]</scope>
    <source>
        <strain evidence="9 10">JEL517</strain>
    </source>
</reference>
<evidence type="ECO:0000313" key="10">
    <source>
        <dbReference type="Proteomes" id="UP000319731"/>
    </source>
</evidence>
<dbReference type="GeneID" id="42004407"/>
<dbReference type="SMART" id="SM01110">
    <property type="entry name" value="Cutinase"/>
    <property type="match status" value="1"/>
</dbReference>
<dbReference type="Gene3D" id="3.40.50.1820">
    <property type="entry name" value="alpha/beta hydrolase"/>
    <property type="match status" value="1"/>
</dbReference>
<comment type="similarity">
    <text evidence="1">Belongs to the cutinase family.</text>
</comment>
<dbReference type="PANTHER" id="PTHR48250:SF2">
    <property type="entry name" value="CUTINASE"/>
    <property type="match status" value="1"/>
</dbReference>
<dbReference type="AlphaFoldDB" id="A0A507C925"/>
<feature type="active site" description="Proton donor/acceptor" evidence="7">
    <location>
        <position position="241"/>
    </location>
</feature>
<evidence type="ECO:0000256" key="7">
    <source>
        <dbReference type="PIRSR" id="PIRSR611150-1"/>
    </source>
</evidence>
<dbReference type="EMBL" id="QEAO01000016">
    <property type="protein sequence ID" value="TPX34043.1"/>
    <property type="molecule type" value="Genomic_DNA"/>
</dbReference>
<accession>A0A507C925</accession>
<evidence type="ECO:0000256" key="2">
    <source>
        <dbReference type="ARBA" id="ARBA00013095"/>
    </source>
</evidence>
<keyword evidence="10" id="KW-1185">Reference proteome</keyword>
<dbReference type="OrthoDB" id="2145652at2759"/>
<dbReference type="EC" id="3.1.1.74" evidence="2"/>
<evidence type="ECO:0000313" key="9">
    <source>
        <dbReference type="EMBL" id="TPX34043.1"/>
    </source>
</evidence>
<sequence length="261" mass="27068">MAYYQRLLARLQVCTELSTADLDQVCPQFGAIPDIGLSLFLLIINTTDAGPASPIQSAKLIPNSNTVQPSPTVYSPVDLNSITQNGLLAGPCKPVTVIWGRESLAPGNVGLNVGPPLFKALAAVVDISKVTLQGVDYAANLIVGLAGGNKADGANMANLTEYAVAKCPGTQIVLAGYSQGAQLVRFCTNQTTALSSIKAVVTFGDPFNLTAMPRVSPSIVKVFCHPGDLLCKGLPIITLAHGGYAADTPAAAAFIASKLKF</sequence>
<name>A0A507C925_9FUNG</name>
<dbReference type="GO" id="GO:0005576">
    <property type="term" value="C:extracellular region"/>
    <property type="evidence" value="ECO:0007669"/>
    <property type="project" value="InterPro"/>
</dbReference>
<feature type="disulfide bond" evidence="8">
    <location>
        <begin position="92"/>
        <end position="167"/>
    </location>
</feature>
<dbReference type="InterPro" id="IPR029058">
    <property type="entry name" value="AB_hydrolase_fold"/>
</dbReference>
<keyword evidence="3" id="KW-0732">Signal</keyword>
<dbReference type="InterPro" id="IPR011150">
    <property type="entry name" value="Cutinase_monf"/>
</dbReference>
<proteinExistence type="inferred from homology"/>
<evidence type="ECO:0000256" key="5">
    <source>
        <dbReference type="ARBA" id="ARBA00023157"/>
    </source>
</evidence>
<dbReference type="InterPro" id="IPR000675">
    <property type="entry name" value="Cutinase/axe"/>
</dbReference>
<dbReference type="Pfam" id="PF01083">
    <property type="entry name" value="Cutinase"/>
    <property type="match status" value="1"/>
</dbReference>
<keyword evidence="4" id="KW-0378">Hydrolase</keyword>
<dbReference type="STRING" id="1806994.A0A507C925"/>